<keyword evidence="2" id="KW-0472">Membrane</keyword>
<dbReference type="NCBIfam" id="TIGR01845">
    <property type="entry name" value="outer_NodT"/>
    <property type="match status" value="1"/>
</dbReference>
<dbReference type="EMBL" id="JBHRXV010000004">
    <property type="protein sequence ID" value="MFC3712153.1"/>
    <property type="molecule type" value="Genomic_DNA"/>
</dbReference>
<organism evidence="3 4">
    <name type="scientific">Sphingoaurantiacus capsulatus</name>
    <dbReference type="NCBI Taxonomy" id="1771310"/>
    <lineage>
        <taxon>Bacteria</taxon>
        <taxon>Pseudomonadati</taxon>
        <taxon>Pseudomonadota</taxon>
        <taxon>Alphaproteobacteria</taxon>
        <taxon>Sphingomonadales</taxon>
        <taxon>Sphingosinicellaceae</taxon>
        <taxon>Sphingoaurantiacus</taxon>
    </lineage>
</organism>
<comment type="subcellular location">
    <subcellularLocation>
        <location evidence="2">Cell membrane</location>
        <topology evidence="2">Lipid-anchor</topology>
    </subcellularLocation>
</comment>
<comment type="caution">
    <text evidence="3">The sequence shown here is derived from an EMBL/GenBank/DDBJ whole genome shotgun (WGS) entry which is preliminary data.</text>
</comment>
<keyword evidence="2" id="KW-0564">Palmitate</keyword>
<evidence type="ECO:0000313" key="3">
    <source>
        <dbReference type="EMBL" id="MFC3712153.1"/>
    </source>
</evidence>
<dbReference type="SUPFAM" id="SSF56954">
    <property type="entry name" value="Outer membrane efflux proteins (OEP)"/>
    <property type="match status" value="1"/>
</dbReference>
<dbReference type="Pfam" id="PF02321">
    <property type="entry name" value="OEP"/>
    <property type="match status" value="2"/>
</dbReference>
<feature type="signal peptide" evidence="2">
    <location>
        <begin position="1"/>
        <end position="17"/>
    </location>
</feature>
<dbReference type="Proteomes" id="UP001595615">
    <property type="component" value="Unassembled WGS sequence"/>
</dbReference>
<gene>
    <name evidence="3" type="ORF">ACFOMD_06210</name>
</gene>
<keyword evidence="4" id="KW-1185">Reference proteome</keyword>
<reference evidence="4" key="1">
    <citation type="journal article" date="2019" name="Int. J. Syst. Evol. Microbiol.">
        <title>The Global Catalogue of Microorganisms (GCM) 10K type strain sequencing project: providing services to taxonomists for standard genome sequencing and annotation.</title>
        <authorList>
            <consortium name="The Broad Institute Genomics Platform"/>
            <consortium name="The Broad Institute Genome Sequencing Center for Infectious Disease"/>
            <person name="Wu L."/>
            <person name="Ma J."/>
        </authorList>
    </citation>
    <scope>NUCLEOTIDE SEQUENCE [LARGE SCALE GENOMIC DNA]</scope>
    <source>
        <strain evidence="4">KCTC 42644</strain>
    </source>
</reference>
<dbReference type="InterPro" id="IPR010131">
    <property type="entry name" value="MdtP/NodT-like"/>
</dbReference>
<accession>A0ABV7XA95</accession>
<feature type="chain" id="PRO_5044963163" evidence="2">
    <location>
        <begin position="18"/>
        <end position="489"/>
    </location>
</feature>
<dbReference type="Gene3D" id="2.20.200.10">
    <property type="entry name" value="Outer membrane efflux proteins (OEP)"/>
    <property type="match status" value="1"/>
</dbReference>
<dbReference type="Gene3D" id="1.20.1600.10">
    <property type="entry name" value="Outer membrane efflux proteins (OEP)"/>
    <property type="match status" value="1"/>
</dbReference>
<dbReference type="RefSeq" id="WP_380858476.1">
    <property type="nucleotide sequence ID" value="NZ_JBHRXV010000004.1"/>
</dbReference>
<dbReference type="PANTHER" id="PTHR30203">
    <property type="entry name" value="OUTER MEMBRANE CATION EFFLUX PROTEIN"/>
    <property type="match status" value="1"/>
</dbReference>
<keyword evidence="2" id="KW-1134">Transmembrane beta strand</keyword>
<keyword evidence="2" id="KW-0812">Transmembrane</keyword>
<name>A0ABV7XA95_9SPHN</name>
<evidence type="ECO:0000256" key="2">
    <source>
        <dbReference type="RuleBase" id="RU362097"/>
    </source>
</evidence>
<proteinExistence type="inferred from homology"/>
<evidence type="ECO:0000313" key="4">
    <source>
        <dbReference type="Proteomes" id="UP001595615"/>
    </source>
</evidence>
<sequence length="489" mass="51415">MSFRTFAIRCLPLALLAGCTVGPDYKALSPAELGVPARFNAAAADVVTADQVDLARWWRGFNDPTLTTLVERGLAANLDISQAGSRLRQARASLRGTRGALFPTLSVGGSASRTIGRSDGAFVDDNGNVTTTEGDQTRFQLGFDAAYEADLFGGTRRSIEAARADLAGSEASLRSTQLTIASEIALSYLDARFAQVQLRVARDSLASLDETVQIVDWRVQAGLVGSLDLEQARQLRAQTAGNIPQLEASYTAAVNRLAVLLGETPGAVTPLIDAAAARDIPLAPAASDIPADVLRRRPDISIAERSLAAETARIGVQTAQLYPALRLSGSFGGSGLSIGDSIDTSIGNLIASITAPIFQGGQIRAAIEGQRAATDAALAAYRQAVLVALEETENALTQVAASERREREVLVADEASRNAVLLARSQYRAGLSDFQSLLESERSLLSSQESRVAARADRAIATVQLYKALGGGWQAAPLPASVTTSAARP</sequence>
<protein>
    <submittedName>
        <fullName evidence="3">Efflux transporter outer membrane subunit</fullName>
    </submittedName>
</protein>
<dbReference type="PANTHER" id="PTHR30203:SF25">
    <property type="entry name" value="OUTER MEMBRANE PROTEIN-RELATED"/>
    <property type="match status" value="1"/>
</dbReference>
<dbReference type="InterPro" id="IPR003423">
    <property type="entry name" value="OMP_efflux"/>
</dbReference>
<comment type="similarity">
    <text evidence="1 2">Belongs to the outer membrane factor (OMF) (TC 1.B.17) family.</text>
</comment>
<keyword evidence="2" id="KW-0732">Signal</keyword>
<evidence type="ECO:0000256" key="1">
    <source>
        <dbReference type="ARBA" id="ARBA00007613"/>
    </source>
</evidence>
<keyword evidence="2" id="KW-0449">Lipoprotein</keyword>